<sequence>MMVRRVGLLFLVACGSCMEMRETVERMVMVRRTGSDLQPAATGFIYKKDNDGPVSVIKMDETDVMEHLAKVYEQPKAFVAPIPVAPGPFDTKEDENKAASHASEAYVIPVVEKSEEEDDKGDDHIDGIADEDYSKIFKDYAADFGNYNNDFADYLHSLGHYDLGIYHGDGGGSDYDFKGHHENGEKDRKGYAAAHEYGKGGEGDYHTEKYESYSISKEGSHKNHYGDADAYGKHYDQGKGYSGGDHGHKASHSKEGAIDGFHKLFNKDEYKKDHDFYDAGGVKGGFNKHGNGHGYYGSDAGEFKKGGSHESGHDEGDFGKGGFQQKQSGDEHGASHSSEEGDDSYHHHSGEGGAKEEEDGGKVYGYEVKH</sequence>
<accession>A0ACC0KMY2</accession>
<dbReference type="Proteomes" id="UP001064048">
    <property type="component" value="Chromosome 20"/>
</dbReference>
<gene>
    <name evidence="1" type="ORF">MSG28_011732</name>
</gene>
<organism evidence="1 2">
    <name type="scientific">Choristoneura fumiferana</name>
    <name type="common">Spruce budworm moth</name>
    <name type="synonym">Archips fumiferana</name>
    <dbReference type="NCBI Taxonomy" id="7141"/>
    <lineage>
        <taxon>Eukaryota</taxon>
        <taxon>Metazoa</taxon>
        <taxon>Ecdysozoa</taxon>
        <taxon>Arthropoda</taxon>
        <taxon>Hexapoda</taxon>
        <taxon>Insecta</taxon>
        <taxon>Pterygota</taxon>
        <taxon>Neoptera</taxon>
        <taxon>Endopterygota</taxon>
        <taxon>Lepidoptera</taxon>
        <taxon>Glossata</taxon>
        <taxon>Ditrysia</taxon>
        <taxon>Tortricoidea</taxon>
        <taxon>Tortricidae</taxon>
        <taxon>Tortricinae</taxon>
        <taxon>Choristoneura</taxon>
    </lineage>
</organism>
<proteinExistence type="predicted"/>
<keyword evidence="2" id="KW-1185">Reference proteome</keyword>
<evidence type="ECO:0000313" key="2">
    <source>
        <dbReference type="Proteomes" id="UP001064048"/>
    </source>
</evidence>
<name>A0ACC0KMY2_CHOFU</name>
<evidence type="ECO:0000313" key="1">
    <source>
        <dbReference type="EMBL" id="KAI8437401.1"/>
    </source>
</evidence>
<reference evidence="1 2" key="1">
    <citation type="journal article" date="2022" name="Genome Biol. Evol.">
        <title>The Spruce Budworm Genome: Reconstructing the Evolutionary History of Antifreeze Proteins.</title>
        <authorList>
            <person name="Beliveau C."/>
            <person name="Gagne P."/>
            <person name="Picq S."/>
            <person name="Vernygora O."/>
            <person name="Keeling C.I."/>
            <person name="Pinkney K."/>
            <person name="Doucet D."/>
            <person name="Wen F."/>
            <person name="Johnston J.S."/>
            <person name="Maaroufi H."/>
            <person name="Boyle B."/>
            <person name="Laroche J."/>
            <person name="Dewar K."/>
            <person name="Juretic N."/>
            <person name="Blackburn G."/>
            <person name="Nisole A."/>
            <person name="Brunet B."/>
            <person name="Brandao M."/>
            <person name="Lumley L."/>
            <person name="Duan J."/>
            <person name="Quan G."/>
            <person name="Lucarotti C.J."/>
            <person name="Roe A.D."/>
            <person name="Sperling F.A.H."/>
            <person name="Levesque R.C."/>
            <person name="Cusson M."/>
        </authorList>
    </citation>
    <scope>NUCLEOTIDE SEQUENCE [LARGE SCALE GENOMIC DNA]</scope>
    <source>
        <strain evidence="1">Glfc:IPQL:Cfum</strain>
    </source>
</reference>
<dbReference type="EMBL" id="CM046120">
    <property type="protein sequence ID" value="KAI8437401.1"/>
    <property type="molecule type" value="Genomic_DNA"/>
</dbReference>
<comment type="caution">
    <text evidence="1">The sequence shown here is derived from an EMBL/GenBank/DDBJ whole genome shotgun (WGS) entry which is preliminary data.</text>
</comment>
<protein>
    <submittedName>
        <fullName evidence="1">Uncharacterized protein</fullName>
    </submittedName>
</protein>